<accession>A0A563U840</accession>
<protein>
    <submittedName>
        <fullName evidence="5">Response regulator</fullName>
    </submittedName>
</protein>
<evidence type="ECO:0000259" key="4">
    <source>
        <dbReference type="PROSITE" id="PS50110"/>
    </source>
</evidence>
<dbReference type="CDD" id="cd17595">
    <property type="entry name" value="REC_TrxB"/>
    <property type="match status" value="1"/>
</dbReference>
<dbReference type="InterPro" id="IPR036188">
    <property type="entry name" value="FAD/NAD-bd_sf"/>
</dbReference>
<feature type="domain" description="Response regulatory" evidence="4">
    <location>
        <begin position="5"/>
        <end position="128"/>
    </location>
</feature>
<comment type="caution">
    <text evidence="5">The sequence shown here is derived from an EMBL/GenBank/DDBJ whole genome shotgun (WGS) entry which is preliminary data.</text>
</comment>
<dbReference type="SMART" id="SM00448">
    <property type="entry name" value="REC"/>
    <property type="match status" value="1"/>
</dbReference>
<dbReference type="PANTHER" id="PTHR48105">
    <property type="entry name" value="THIOREDOXIN REDUCTASE 1-RELATED-RELATED"/>
    <property type="match status" value="1"/>
</dbReference>
<evidence type="ECO:0000256" key="1">
    <source>
        <dbReference type="ARBA" id="ARBA00022630"/>
    </source>
</evidence>
<reference evidence="5 6" key="1">
    <citation type="submission" date="2019-07" db="EMBL/GenBank/DDBJ databases">
        <authorList>
            <person name="Kim J."/>
        </authorList>
    </citation>
    <scope>NUCLEOTIDE SEQUENCE [LARGE SCALE GENOMIC DNA]</scope>
    <source>
        <strain evidence="6">dk17</strain>
    </source>
</reference>
<evidence type="ECO:0000256" key="2">
    <source>
        <dbReference type="ARBA" id="ARBA00023002"/>
    </source>
</evidence>
<dbReference type="InterPro" id="IPR001789">
    <property type="entry name" value="Sig_transdc_resp-reg_receiver"/>
</dbReference>
<dbReference type="OrthoDB" id="109585at2"/>
<dbReference type="SUPFAM" id="SSF52172">
    <property type="entry name" value="CheY-like"/>
    <property type="match status" value="1"/>
</dbReference>
<dbReference type="GO" id="GO:0016491">
    <property type="term" value="F:oxidoreductase activity"/>
    <property type="evidence" value="ECO:0007669"/>
    <property type="project" value="UniProtKB-KW"/>
</dbReference>
<dbReference type="InterPro" id="IPR011006">
    <property type="entry name" value="CheY-like_superfamily"/>
</dbReference>
<sequence length="552" mass="60954">MDLPIIFVIDDDHQVLRAITRDLKTHYRETYRILSTASAKEALDSLLELKNKGEVVALFLSDQRMPEMEGVEFLCRAQSFFPEAKRVLLTAYADTDAAIRAINDVKLDYYLTKPWDPPEEKLYPVLTDLLEDWNGNYRPAFKGIKVIGYPYSPKSHEIKEFLSGNLVPYQWIDANTDEAKQLTKLNSIEPKSMPAVIYDDGTIQCTPTIIEVASRIGLNPNVKNELYDVVIIGAGPAGLAASVYGSSEGLKTLLVERKAPGGQAGTSSRIENYLGFPNGLSGADLTRRAITQSTRFGTDFISPQGVKEIKTQGNYKMLVLDDDTEIKTKAVVITTGVDYRQLTTPGIEKFTGAGIYYGAAMTEAASCKDKEVYIVGGGNSAGQAAMYLSKFAKNVYILIRKESLAATMSSYLIDQINGQSNIQLLPYSEITEARGDERLGELDIQNLQTKEVRTVNADALYIFIGSKPYTDWLCGDIIVNDRGFVETGRDLNMCPDFEKTWKNKRDPYLLETSCPGIFAAGDVRAGAMNRVASAVGEGSMAISFVHKYLAEV</sequence>
<dbReference type="InterPro" id="IPR050097">
    <property type="entry name" value="Ferredoxin-NADP_redctase_2"/>
</dbReference>
<dbReference type="Pfam" id="PF00072">
    <property type="entry name" value="Response_reg"/>
    <property type="match status" value="1"/>
</dbReference>
<evidence type="ECO:0000313" key="6">
    <source>
        <dbReference type="Proteomes" id="UP000320042"/>
    </source>
</evidence>
<dbReference type="PRINTS" id="PR00368">
    <property type="entry name" value="FADPNR"/>
</dbReference>
<keyword evidence="6" id="KW-1185">Reference proteome</keyword>
<dbReference type="AlphaFoldDB" id="A0A563U840"/>
<dbReference type="RefSeq" id="WP_146382477.1">
    <property type="nucleotide sequence ID" value="NZ_VOEJ01000006.1"/>
</dbReference>
<dbReference type="EMBL" id="VOEJ01000006">
    <property type="protein sequence ID" value="TWR27510.1"/>
    <property type="molecule type" value="Genomic_DNA"/>
</dbReference>
<dbReference type="InterPro" id="IPR023753">
    <property type="entry name" value="FAD/NAD-binding_dom"/>
</dbReference>
<dbReference type="Pfam" id="PF07992">
    <property type="entry name" value="Pyr_redox_2"/>
    <property type="match status" value="1"/>
</dbReference>
<keyword evidence="1" id="KW-0285">Flavoprotein</keyword>
<gene>
    <name evidence="5" type="ORF">FPZ43_13630</name>
</gene>
<organism evidence="5 6">
    <name type="scientific">Mucilaginibacter pallidiroseus</name>
    <dbReference type="NCBI Taxonomy" id="2599295"/>
    <lineage>
        <taxon>Bacteria</taxon>
        <taxon>Pseudomonadati</taxon>
        <taxon>Bacteroidota</taxon>
        <taxon>Sphingobacteriia</taxon>
        <taxon>Sphingobacteriales</taxon>
        <taxon>Sphingobacteriaceae</taxon>
        <taxon>Mucilaginibacter</taxon>
    </lineage>
</organism>
<proteinExistence type="predicted"/>
<dbReference type="SUPFAM" id="SSF51905">
    <property type="entry name" value="FAD/NAD(P)-binding domain"/>
    <property type="match status" value="1"/>
</dbReference>
<keyword evidence="3" id="KW-0597">Phosphoprotein</keyword>
<evidence type="ECO:0000313" key="5">
    <source>
        <dbReference type="EMBL" id="TWR27510.1"/>
    </source>
</evidence>
<dbReference type="Gene3D" id="3.40.50.2300">
    <property type="match status" value="1"/>
</dbReference>
<dbReference type="GO" id="GO:0000160">
    <property type="term" value="P:phosphorelay signal transduction system"/>
    <property type="evidence" value="ECO:0007669"/>
    <property type="project" value="InterPro"/>
</dbReference>
<name>A0A563U840_9SPHI</name>
<evidence type="ECO:0000256" key="3">
    <source>
        <dbReference type="PROSITE-ProRule" id="PRU00169"/>
    </source>
</evidence>
<dbReference type="Gene3D" id="3.50.50.60">
    <property type="entry name" value="FAD/NAD(P)-binding domain"/>
    <property type="match status" value="2"/>
</dbReference>
<dbReference type="PRINTS" id="PR00469">
    <property type="entry name" value="PNDRDTASEII"/>
</dbReference>
<dbReference type="PROSITE" id="PS50110">
    <property type="entry name" value="RESPONSE_REGULATORY"/>
    <property type="match status" value="1"/>
</dbReference>
<feature type="modified residue" description="4-aspartylphosphate" evidence="3">
    <location>
        <position position="62"/>
    </location>
</feature>
<dbReference type="Proteomes" id="UP000320042">
    <property type="component" value="Unassembled WGS sequence"/>
</dbReference>
<keyword evidence="2" id="KW-0560">Oxidoreductase</keyword>